<evidence type="ECO:0000256" key="4">
    <source>
        <dbReference type="ARBA" id="ARBA00022763"/>
    </source>
</evidence>
<evidence type="ECO:0000256" key="11">
    <source>
        <dbReference type="ARBA" id="ARBA00023235"/>
    </source>
</evidence>
<evidence type="ECO:0000313" key="19">
    <source>
        <dbReference type="Proteomes" id="UP000191980"/>
    </source>
</evidence>
<evidence type="ECO:0000256" key="6">
    <source>
        <dbReference type="ARBA" id="ARBA00022806"/>
    </source>
</evidence>
<dbReference type="Pfam" id="PF00271">
    <property type="entry name" value="Helicase_C"/>
    <property type="match status" value="1"/>
</dbReference>
<evidence type="ECO:0000256" key="14">
    <source>
        <dbReference type="ARBA" id="ARBA00048988"/>
    </source>
</evidence>
<accession>A0A1V8M8N5</accession>
<dbReference type="InterPro" id="IPR011545">
    <property type="entry name" value="DEAD/DEAH_box_helicase_dom"/>
</dbReference>
<proteinExistence type="inferred from homology"/>
<dbReference type="InterPro" id="IPR047112">
    <property type="entry name" value="RecG/Mfd"/>
</dbReference>
<dbReference type="NCBIfam" id="NF008165">
    <property type="entry name" value="PRK10917.1-3"/>
    <property type="match status" value="1"/>
</dbReference>
<dbReference type="SUPFAM" id="SSF50249">
    <property type="entry name" value="Nucleic acid-binding proteins"/>
    <property type="match status" value="1"/>
</dbReference>
<dbReference type="GO" id="GO:0005524">
    <property type="term" value="F:ATP binding"/>
    <property type="evidence" value="ECO:0007669"/>
    <property type="project" value="UniProtKB-KW"/>
</dbReference>
<keyword evidence="5 15" id="KW-0378">Hydrolase</keyword>
<dbReference type="GO" id="GO:0006310">
    <property type="term" value="P:DNA recombination"/>
    <property type="evidence" value="ECO:0007669"/>
    <property type="project" value="UniProtKB-UniRule"/>
</dbReference>
<dbReference type="InterPro" id="IPR045562">
    <property type="entry name" value="RecG_dom3_C"/>
</dbReference>
<comment type="caution">
    <text evidence="18">The sequence shown here is derived from an EMBL/GenBank/DDBJ whole genome shotgun (WGS) entry which is preliminary data.</text>
</comment>
<evidence type="ECO:0000256" key="9">
    <source>
        <dbReference type="ARBA" id="ARBA00023172"/>
    </source>
</evidence>
<keyword evidence="4 15" id="KW-0227">DNA damage</keyword>
<evidence type="ECO:0000256" key="10">
    <source>
        <dbReference type="ARBA" id="ARBA00023204"/>
    </source>
</evidence>
<dbReference type="Pfam" id="PF17191">
    <property type="entry name" value="RecG_wedge"/>
    <property type="match status" value="1"/>
</dbReference>
<dbReference type="GO" id="GO:0016887">
    <property type="term" value="F:ATP hydrolysis activity"/>
    <property type="evidence" value="ECO:0007669"/>
    <property type="project" value="RHEA"/>
</dbReference>
<feature type="domain" description="Helicase ATP-binding" evidence="16">
    <location>
        <begin position="287"/>
        <end position="452"/>
    </location>
</feature>
<organism evidence="18 19">
    <name type="scientific">Methyloprofundus sedimenti</name>
    <dbReference type="NCBI Taxonomy" id="1420851"/>
    <lineage>
        <taxon>Bacteria</taxon>
        <taxon>Pseudomonadati</taxon>
        <taxon>Pseudomonadota</taxon>
        <taxon>Gammaproteobacteria</taxon>
        <taxon>Methylococcales</taxon>
        <taxon>Methylococcaceae</taxon>
        <taxon>Methyloprofundus</taxon>
    </lineage>
</organism>
<dbReference type="SMART" id="SM00487">
    <property type="entry name" value="DEXDc"/>
    <property type="match status" value="1"/>
</dbReference>
<evidence type="ECO:0000256" key="12">
    <source>
        <dbReference type="ARBA" id="ARBA00034617"/>
    </source>
</evidence>
<dbReference type="Gene3D" id="3.40.50.300">
    <property type="entry name" value="P-loop containing nucleotide triphosphate hydrolases"/>
    <property type="match status" value="2"/>
</dbReference>
<dbReference type="EC" id="5.6.2.4" evidence="13 15"/>
<dbReference type="FunFam" id="3.40.50.300:FF:000391">
    <property type="entry name" value="ATP-dependent DNA helicase RecG"/>
    <property type="match status" value="1"/>
</dbReference>
<evidence type="ECO:0000256" key="15">
    <source>
        <dbReference type="RuleBase" id="RU363016"/>
    </source>
</evidence>
<dbReference type="EMBL" id="LPUF01000001">
    <property type="protein sequence ID" value="OQK17941.1"/>
    <property type="molecule type" value="Genomic_DNA"/>
</dbReference>
<evidence type="ECO:0000259" key="17">
    <source>
        <dbReference type="PROSITE" id="PS51194"/>
    </source>
</evidence>
<dbReference type="PANTHER" id="PTHR47964">
    <property type="entry name" value="ATP-DEPENDENT DNA HELICASE HOMOLOG RECG, CHLOROPLASTIC"/>
    <property type="match status" value="1"/>
</dbReference>
<dbReference type="SUPFAM" id="SSF52540">
    <property type="entry name" value="P-loop containing nucleoside triphosphate hydrolases"/>
    <property type="match status" value="2"/>
</dbReference>
<dbReference type="Proteomes" id="UP000191980">
    <property type="component" value="Unassembled WGS sequence"/>
</dbReference>
<dbReference type="InterPro" id="IPR014001">
    <property type="entry name" value="Helicase_ATP-bd"/>
</dbReference>
<dbReference type="InterPro" id="IPR001650">
    <property type="entry name" value="Helicase_C-like"/>
</dbReference>
<dbReference type="RefSeq" id="WP_080522547.1">
    <property type="nucleotide sequence ID" value="NZ_LPUF01000001.1"/>
</dbReference>
<keyword evidence="7 15" id="KW-0067">ATP-binding</keyword>
<feature type="domain" description="Helicase C-terminal" evidence="17">
    <location>
        <begin position="485"/>
        <end position="631"/>
    </location>
</feature>
<dbReference type="Gene3D" id="2.40.50.140">
    <property type="entry name" value="Nucleic acid-binding proteins"/>
    <property type="match status" value="1"/>
</dbReference>
<dbReference type="InterPro" id="IPR004609">
    <property type="entry name" value="ATP-dep_DNA_helicase_RecG"/>
</dbReference>
<comment type="catalytic activity">
    <reaction evidence="14 15">
        <text>ATP + H2O = ADP + phosphate + H(+)</text>
        <dbReference type="Rhea" id="RHEA:13065"/>
        <dbReference type="ChEBI" id="CHEBI:15377"/>
        <dbReference type="ChEBI" id="CHEBI:15378"/>
        <dbReference type="ChEBI" id="CHEBI:30616"/>
        <dbReference type="ChEBI" id="CHEBI:43474"/>
        <dbReference type="ChEBI" id="CHEBI:456216"/>
        <dbReference type="EC" id="5.6.2.4"/>
    </reaction>
</comment>
<dbReference type="CDD" id="cd04488">
    <property type="entry name" value="RecG_wedge_OBF"/>
    <property type="match status" value="1"/>
</dbReference>
<dbReference type="CDD" id="cd17992">
    <property type="entry name" value="DEXHc_RecG"/>
    <property type="match status" value="1"/>
</dbReference>
<evidence type="ECO:0000256" key="1">
    <source>
        <dbReference type="ARBA" id="ARBA00007504"/>
    </source>
</evidence>
<evidence type="ECO:0000313" key="18">
    <source>
        <dbReference type="EMBL" id="OQK17941.1"/>
    </source>
</evidence>
<protein>
    <recommendedName>
        <fullName evidence="2 15">ATP-dependent DNA helicase RecG</fullName>
        <ecNumber evidence="13 15">5.6.2.4</ecNumber>
    </recommendedName>
</protein>
<dbReference type="GO" id="GO:0006281">
    <property type="term" value="P:DNA repair"/>
    <property type="evidence" value="ECO:0007669"/>
    <property type="project" value="UniProtKB-UniRule"/>
</dbReference>
<dbReference type="NCBIfam" id="TIGR00643">
    <property type="entry name" value="recG"/>
    <property type="match status" value="1"/>
</dbReference>
<dbReference type="GO" id="GO:0003677">
    <property type="term" value="F:DNA binding"/>
    <property type="evidence" value="ECO:0007669"/>
    <property type="project" value="UniProtKB-KW"/>
</dbReference>
<dbReference type="NCBIfam" id="NF008166">
    <property type="entry name" value="PRK10917.1-4"/>
    <property type="match status" value="1"/>
</dbReference>
<evidence type="ECO:0000256" key="7">
    <source>
        <dbReference type="ARBA" id="ARBA00022840"/>
    </source>
</evidence>
<dbReference type="GO" id="GO:0043138">
    <property type="term" value="F:3'-5' DNA helicase activity"/>
    <property type="evidence" value="ECO:0007669"/>
    <property type="project" value="UniProtKB-EC"/>
</dbReference>
<dbReference type="Pfam" id="PF00270">
    <property type="entry name" value="DEAD"/>
    <property type="match status" value="1"/>
</dbReference>
<keyword evidence="8" id="KW-0238">DNA-binding</keyword>
<reference evidence="18 19" key="1">
    <citation type="submission" date="2015-12" db="EMBL/GenBank/DDBJ databases">
        <authorList>
            <person name="Shamseldin A."/>
            <person name="Moawad H."/>
            <person name="Abd El-Rahim W.M."/>
            <person name="Sadowsky M.J."/>
        </authorList>
    </citation>
    <scope>NUCLEOTIDE SEQUENCE [LARGE SCALE GENOMIC DNA]</scope>
    <source>
        <strain evidence="18 19">WF1</strain>
    </source>
</reference>
<gene>
    <name evidence="18" type="ORF">AU255_08800</name>
</gene>
<dbReference type="PROSITE" id="PS51192">
    <property type="entry name" value="HELICASE_ATP_BIND_1"/>
    <property type="match status" value="1"/>
</dbReference>
<dbReference type="InterPro" id="IPR012340">
    <property type="entry name" value="NA-bd_OB-fold"/>
</dbReference>
<evidence type="ECO:0000256" key="13">
    <source>
        <dbReference type="ARBA" id="ARBA00034808"/>
    </source>
</evidence>
<evidence type="ECO:0000259" key="16">
    <source>
        <dbReference type="PROSITE" id="PS51192"/>
    </source>
</evidence>
<dbReference type="OrthoDB" id="9804325at2"/>
<dbReference type="InterPro" id="IPR027417">
    <property type="entry name" value="P-loop_NTPase"/>
</dbReference>
<comment type="function">
    <text evidence="15">Plays a critical role in recombination and DNA repair. Helps process Holliday junction intermediates to mature products by catalyzing branch migration. Has replication fork regression activity, unwinds stalled or blocked replication forks to make a HJ that can be resolved. Has a DNA unwinding activity characteristic of a DNA helicase with 3'-5' polarity.</text>
</comment>
<comment type="catalytic activity">
    <reaction evidence="12 15">
        <text>Couples ATP hydrolysis with the unwinding of duplex DNA by translocating in the 3'-5' direction.</text>
        <dbReference type="EC" id="5.6.2.4"/>
    </reaction>
</comment>
<dbReference type="PROSITE" id="PS51194">
    <property type="entry name" value="HELICASE_CTER"/>
    <property type="match status" value="1"/>
</dbReference>
<evidence type="ECO:0000256" key="3">
    <source>
        <dbReference type="ARBA" id="ARBA00022741"/>
    </source>
</evidence>
<keyword evidence="11" id="KW-0413">Isomerase</keyword>
<keyword evidence="10 15" id="KW-0234">DNA repair</keyword>
<comment type="similarity">
    <text evidence="1 15">Belongs to the helicase family. RecG subfamily.</text>
</comment>
<dbReference type="AlphaFoldDB" id="A0A1V8M8N5"/>
<keyword evidence="3 15" id="KW-0547">Nucleotide-binding</keyword>
<dbReference type="PANTHER" id="PTHR47964:SF1">
    <property type="entry name" value="ATP-DEPENDENT DNA HELICASE HOMOLOG RECG, CHLOROPLASTIC"/>
    <property type="match status" value="1"/>
</dbReference>
<dbReference type="NCBIfam" id="NF008163">
    <property type="entry name" value="PRK10917.1-1"/>
    <property type="match status" value="1"/>
</dbReference>
<dbReference type="SMART" id="SM00490">
    <property type="entry name" value="HELICc"/>
    <property type="match status" value="1"/>
</dbReference>
<dbReference type="InterPro" id="IPR033454">
    <property type="entry name" value="RecG_wedge"/>
</dbReference>
<evidence type="ECO:0000256" key="2">
    <source>
        <dbReference type="ARBA" id="ARBA00017846"/>
    </source>
</evidence>
<evidence type="ECO:0000256" key="5">
    <source>
        <dbReference type="ARBA" id="ARBA00022801"/>
    </source>
</evidence>
<sequence>MDSQAILNQAVTSLNGIGRQAVGRLEKLDIRQLRDLIFHLPLRYEDRTRVQTINELIPGNIALICARVVSTSILNRGRRTLICQISDETGYLSLRFFHFSATQHNSLSSGTLISCFGEIKEGYSGYEMIHPEYKVIQQINDCITSDALTAIYPLTEGLRQTSIRKAVQQALALYNNNPDSLPDLLPAAVLTKFQYPSLNTALNTLHTPAPGISVYALQNSPNPALKRLAFEEFIAHQLSQLQSKLFDKHWQAPVLKCSQKQTQQFLINLSFSLTRAQQRVIKEIAADCANNSPMLRLIQGDVGSGKTVVSAYAALLALSSQYQVAIMAPTELLAEQHLRNFNLWFKEFDTKIIFLTGQLKGKKRQQALAAIADGNAGIIIGTHALFQDAVTFARLGLVIIDEQHRFGVNQRMALRDKGQHKNTKPHQLIMTATPIPRTLAMLNYADLDISIIDELPPGRIPVVTRAISSERRAEVVAKISNWVQQGKQVYWVCTLIEESEVLQCEAAEKTASMLAEILPDVRIGLVHGRLKSADKDLVMQAFKQHQLDLLVATTVIEVGVDVPNAGLMIIENPERLGLSQLHQLRGRVGRGSDNSFCLLMYQSPLSRTAGQRLNILRETSDGFIIAEKDLELRGPGEMMGTRQTGQMQFKIANLERDTELLDQVSEAVHIIQQDYPENIPLLIERWLGTTTKYAEV</sequence>
<name>A0A1V8M8N5_9GAMM</name>
<keyword evidence="19" id="KW-1185">Reference proteome</keyword>
<dbReference type="NCBIfam" id="NF008168">
    <property type="entry name" value="PRK10917.2-2"/>
    <property type="match status" value="1"/>
</dbReference>
<keyword evidence="9 15" id="KW-0233">DNA recombination</keyword>
<evidence type="ECO:0000256" key="8">
    <source>
        <dbReference type="ARBA" id="ARBA00023125"/>
    </source>
</evidence>
<keyword evidence="6 15" id="KW-0347">Helicase</keyword>
<dbReference type="Pfam" id="PF19833">
    <property type="entry name" value="RecG_dom3_C"/>
    <property type="match status" value="1"/>
</dbReference>
<dbReference type="STRING" id="1420851.AU255_08800"/>